<comment type="subcellular location">
    <subcellularLocation>
        <location evidence="1">Membrane</location>
        <topology evidence="1">Single-pass membrane protein</topology>
    </subcellularLocation>
</comment>
<keyword evidence="7" id="KW-0472">Membrane</keyword>
<keyword evidence="6" id="KW-1133">Transmembrane helix</keyword>
<dbReference type="PANTHER" id="PTHR21461">
    <property type="entry name" value="GLYCOSYLTRANSFERASE FAMILY 92 PROTEIN"/>
    <property type="match status" value="1"/>
</dbReference>
<dbReference type="EC" id="2.4.1.-" evidence="8"/>
<evidence type="ECO:0000256" key="1">
    <source>
        <dbReference type="ARBA" id="ARBA00004167"/>
    </source>
</evidence>
<reference evidence="10" key="2">
    <citation type="submission" date="2025-08" db="UniProtKB">
        <authorList>
            <consortium name="Ensembl"/>
        </authorList>
    </citation>
    <scope>IDENTIFICATION</scope>
</reference>
<keyword evidence="5" id="KW-0812">Transmembrane</keyword>
<proteinExistence type="inferred from homology"/>
<keyword evidence="9" id="KW-0732">Signal</keyword>
<dbReference type="GO" id="GO:0016020">
    <property type="term" value="C:membrane"/>
    <property type="evidence" value="ECO:0007669"/>
    <property type="project" value="UniProtKB-SubCell"/>
</dbReference>
<evidence type="ECO:0000313" key="11">
    <source>
        <dbReference type="Proteomes" id="UP000472263"/>
    </source>
</evidence>
<dbReference type="GO" id="GO:0016757">
    <property type="term" value="F:glycosyltransferase activity"/>
    <property type="evidence" value="ECO:0007669"/>
    <property type="project" value="UniProtKB-UniRule"/>
</dbReference>
<evidence type="ECO:0000313" key="10">
    <source>
        <dbReference type="Ensembl" id="ENSMMDP00005007600.1"/>
    </source>
</evidence>
<comment type="similarity">
    <text evidence="2 8">Belongs to the glycosyltransferase 92 family.</text>
</comment>
<evidence type="ECO:0000256" key="5">
    <source>
        <dbReference type="ARBA" id="ARBA00022692"/>
    </source>
</evidence>
<keyword evidence="4 8" id="KW-0808">Transferase</keyword>
<evidence type="ECO:0000256" key="3">
    <source>
        <dbReference type="ARBA" id="ARBA00022676"/>
    </source>
</evidence>
<evidence type="ECO:0000256" key="4">
    <source>
        <dbReference type="ARBA" id="ARBA00022679"/>
    </source>
</evidence>
<evidence type="ECO:0000256" key="8">
    <source>
        <dbReference type="RuleBase" id="RU366017"/>
    </source>
</evidence>
<keyword evidence="3 8" id="KW-0328">Glycosyltransferase</keyword>
<dbReference type="InParanoid" id="A0A667WPX3"/>
<dbReference type="Pfam" id="PF01697">
    <property type="entry name" value="Glyco_transf_92"/>
    <property type="match status" value="1"/>
</dbReference>
<organism evidence="10 11">
    <name type="scientific">Myripristis murdjan</name>
    <name type="common">pinecone soldierfish</name>
    <dbReference type="NCBI Taxonomy" id="586833"/>
    <lineage>
        <taxon>Eukaryota</taxon>
        <taxon>Metazoa</taxon>
        <taxon>Chordata</taxon>
        <taxon>Craniata</taxon>
        <taxon>Vertebrata</taxon>
        <taxon>Euteleostomi</taxon>
        <taxon>Actinopterygii</taxon>
        <taxon>Neopterygii</taxon>
        <taxon>Teleostei</taxon>
        <taxon>Neoteleostei</taxon>
        <taxon>Acanthomorphata</taxon>
        <taxon>Holocentriformes</taxon>
        <taxon>Holocentridae</taxon>
        <taxon>Myripristis</taxon>
    </lineage>
</organism>
<evidence type="ECO:0000256" key="9">
    <source>
        <dbReference type="SAM" id="SignalP"/>
    </source>
</evidence>
<evidence type="ECO:0000256" key="2">
    <source>
        <dbReference type="ARBA" id="ARBA00007647"/>
    </source>
</evidence>
<feature type="chain" id="PRO_5025534562" description="Glycosyltransferase family 92 protein" evidence="9">
    <location>
        <begin position="20"/>
        <end position="402"/>
    </location>
</feature>
<dbReference type="GO" id="GO:0005737">
    <property type="term" value="C:cytoplasm"/>
    <property type="evidence" value="ECO:0007669"/>
    <property type="project" value="TreeGrafter"/>
</dbReference>
<keyword evidence="11" id="KW-1185">Reference proteome</keyword>
<sequence>ESNLNFVFFLSHLHRLLLSEQTITPIINTKHLMISAYKDHRLSGRTRIIGIMRRDELQSLYCIFCCQHSCSLGYTAYTYMHSDHFGYPFVTTDVLCKYQPLRNATHVTISTHASITENQDQRFIPIRNKESTAMFPYNFTICISNLFGDYNNVLQFVQTMEMYKLLGVQRVVIYNTSCGPELERVLLHYKHEGTLEIVQWPIDHFLKPSAGWNFPEHPGDLHYYGQLATLNECIYRNMYQTKYLLLNDLDEIIMPYKHANLQQMMEKLEQENPGVGVFVVMNHVFPKTQFDDSGRFKVPQWQNIPGINILEHIYREPSRDSVYNPTKLLINPREVEQTSVHSVLKAWTSAVTVDPEVCRIVHVRGPLQGSLTKEQLLVDKRLWDFELIAKVDKVLQNVGLLI</sequence>
<dbReference type="AlphaFoldDB" id="A0A667WPX3"/>
<evidence type="ECO:0000256" key="6">
    <source>
        <dbReference type="ARBA" id="ARBA00022989"/>
    </source>
</evidence>
<dbReference type="Proteomes" id="UP000472263">
    <property type="component" value="Chromosome 9"/>
</dbReference>
<reference evidence="10" key="3">
    <citation type="submission" date="2025-09" db="UniProtKB">
        <authorList>
            <consortium name="Ensembl"/>
        </authorList>
    </citation>
    <scope>IDENTIFICATION</scope>
</reference>
<accession>A0A667WPX3</accession>
<dbReference type="InterPro" id="IPR008166">
    <property type="entry name" value="Glyco_transf_92"/>
</dbReference>
<dbReference type="FunCoup" id="A0A667WPX3">
    <property type="interactions" value="98"/>
</dbReference>
<evidence type="ECO:0000256" key="7">
    <source>
        <dbReference type="ARBA" id="ARBA00023136"/>
    </source>
</evidence>
<feature type="signal peptide" evidence="9">
    <location>
        <begin position="1"/>
        <end position="19"/>
    </location>
</feature>
<protein>
    <recommendedName>
        <fullName evidence="8">Glycosyltransferase family 92 protein</fullName>
        <ecNumber evidence="8">2.4.1.-</ecNumber>
    </recommendedName>
</protein>
<reference evidence="10" key="1">
    <citation type="submission" date="2019-06" db="EMBL/GenBank/DDBJ databases">
        <authorList>
            <consortium name="Wellcome Sanger Institute Data Sharing"/>
        </authorList>
    </citation>
    <scope>NUCLEOTIDE SEQUENCE [LARGE SCALE GENOMIC DNA]</scope>
</reference>
<dbReference type="GeneTree" id="ENSGT00530000064359"/>
<dbReference type="PANTHER" id="PTHR21461:SF45">
    <property type="entry name" value="GLYCOSYLTRANSFERASE FAMILY 92 PROTEIN"/>
    <property type="match status" value="1"/>
</dbReference>
<dbReference type="Ensembl" id="ENSMMDT00005007820.1">
    <property type="protein sequence ID" value="ENSMMDP00005007600.1"/>
    <property type="gene ID" value="ENSMMDG00005004159.1"/>
</dbReference>
<name>A0A667WPX3_9TELE</name>